<reference evidence="3" key="1">
    <citation type="journal article" date="2019" name="Int. J. Syst. Evol. Microbiol.">
        <title>The Global Catalogue of Microorganisms (GCM) 10K type strain sequencing project: providing services to taxonomists for standard genome sequencing and annotation.</title>
        <authorList>
            <consortium name="The Broad Institute Genomics Platform"/>
            <consortium name="The Broad Institute Genome Sequencing Center for Infectious Disease"/>
            <person name="Wu L."/>
            <person name="Ma J."/>
        </authorList>
    </citation>
    <scope>NUCLEOTIDE SEQUENCE [LARGE SCALE GENOMIC DNA]</scope>
    <source>
        <strain evidence="3">CGMCC 4.7396</strain>
    </source>
</reference>
<sequence length="296" mass="30836">MSSRTATRLIGAFAIPTLGLGLAACGSDENPSEGSNGGNEGAVAALSPQEAVLASVEGLDASSYKMESTMTVDGTEFMAMTGSYEGESSQASADIFMSAMMEASGETMTAEEEAMMGDMFGDMHTETIVVDQVMYMQMSGGMFDAMAESYGEDAWFTMDLTGDEALAEIYSQYGGMDLGAQTELMLTELENVEETGDNTFTGTLSADSEAMSALSGSGLGADSDAAAAIDGTEVTVTLDDDGLLKTMTMAMPEIEGMTMEMTSEIVEVGGSYDIKAPESTNLHDFEEFTSALGGGM</sequence>
<dbReference type="PROSITE" id="PS51257">
    <property type="entry name" value="PROKAR_LIPOPROTEIN"/>
    <property type="match status" value="1"/>
</dbReference>
<evidence type="ECO:0000313" key="2">
    <source>
        <dbReference type="EMBL" id="MFC3494355.1"/>
    </source>
</evidence>
<keyword evidence="3" id="KW-1185">Reference proteome</keyword>
<evidence type="ECO:0000256" key="1">
    <source>
        <dbReference type="SAM" id="SignalP"/>
    </source>
</evidence>
<accession>A0ABV7Q4I9</accession>
<evidence type="ECO:0000313" key="3">
    <source>
        <dbReference type="Proteomes" id="UP001595712"/>
    </source>
</evidence>
<organism evidence="2 3">
    <name type="scientific">Glycomyces rhizosphaerae</name>
    <dbReference type="NCBI Taxonomy" id="2054422"/>
    <lineage>
        <taxon>Bacteria</taxon>
        <taxon>Bacillati</taxon>
        <taxon>Actinomycetota</taxon>
        <taxon>Actinomycetes</taxon>
        <taxon>Glycomycetales</taxon>
        <taxon>Glycomycetaceae</taxon>
        <taxon>Glycomyces</taxon>
    </lineage>
</organism>
<gene>
    <name evidence="2" type="ORF">ACFO8M_17865</name>
</gene>
<dbReference type="Proteomes" id="UP001595712">
    <property type="component" value="Unassembled WGS sequence"/>
</dbReference>
<keyword evidence="1" id="KW-0732">Signal</keyword>
<evidence type="ECO:0008006" key="4">
    <source>
        <dbReference type="Google" id="ProtNLM"/>
    </source>
</evidence>
<protein>
    <recommendedName>
        <fullName evidence="4">Lipoprotein</fullName>
    </recommendedName>
</protein>
<dbReference type="Gene3D" id="2.50.20.20">
    <property type="match status" value="1"/>
</dbReference>
<proteinExistence type="predicted"/>
<feature type="chain" id="PRO_5047342006" description="Lipoprotein" evidence="1">
    <location>
        <begin position="24"/>
        <end position="296"/>
    </location>
</feature>
<comment type="caution">
    <text evidence="2">The sequence shown here is derived from an EMBL/GenBank/DDBJ whole genome shotgun (WGS) entry which is preliminary data.</text>
</comment>
<dbReference type="RefSeq" id="WP_387978020.1">
    <property type="nucleotide sequence ID" value="NZ_JBHRWO010000015.1"/>
</dbReference>
<feature type="signal peptide" evidence="1">
    <location>
        <begin position="1"/>
        <end position="23"/>
    </location>
</feature>
<dbReference type="EMBL" id="JBHRWO010000015">
    <property type="protein sequence ID" value="MFC3494355.1"/>
    <property type="molecule type" value="Genomic_DNA"/>
</dbReference>
<name>A0ABV7Q4I9_9ACTN</name>